<dbReference type="STRING" id="85558.T45_07398"/>
<keyword evidence="1" id="KW-0812">Transmembrane</keyword>
<sequence length="102" mass="10717">MGNACSARAMVTTLVGFAIAVGLVGQGVVQLFRRRTPAEPSEGRGRMGAWSDILFGVGLALGTAARVPHGHRHLWDDVLLGPALGCVLVGVLLYVGPRRVSR</sequence>
<dbReference type="EMBL" id="AEJB01000313">
    <property type="protein sequence ID" value="ELP67075.1"/>
    <property type="molecule type" value="Genomic_DNA"/>
</dbReference>
<organism evidence="2 3">
    <name type="scientific">Streptomyces turgidiscabies (strain Car8)</name>
    <dbReference type="NCBI Taxonomy" id="698760"/>
    <lineage>
        <taxon>Bacteria</taxon>
        <taxon>Bacillati</taxon>
        <taxon>Actinomycetota</taxon>
        <taxon>Actinomycetes</taxon>
        <taxon>Kitasatosporales</taxon>
        <taxon>Streptomycetaceae</taxon>
        <taxon>Streptomyces</taxon>
    </lineage>
</organism>
<evidence type="ECO:0000313" key="2">
    <source>
        <dbReference type="EMBL" id="ELP67075.1"/>
    </source>
</evidence>
<reference evidence="2 3" key="1">
    <citation type="journal article" date="2011" name="Plasmid">
        <title>Streptomyces turgidiscabies Car8 contains a modular pathogenicity island that shares virulence genes with other actinobacterial plant pathogens.</title>
        <authorList>
            <person name="Huguet-Tapia J.C."/>
            <person name="Badger J.H."/>
            <person name="Loria R."/>
            <person name="Pettis G.S."/>
        </authorList>
    </citation>
    <scope>NUCLEOTIDE SEQUENCE [LARGE SCALE GENOMIC DNA]</scope>
    <source>
        <strain evidence="2 3">Car8</strain>
    </source>
</reference>
<evidence type="ECO:0000313" key="3">
    <source>
        <dbReference type="Proteomes" id="UP000010931"/>
    </source>
</evidence>
<protein>
    <submittedName>
        <fullName evidence="2">Uncharacterized protein</fullName>
    </submittedName>
</protein>
<feature type="transmembrane region" description="Helical" evidence="1">
    <location>
        <begin position="6"/>
        <end position="29"/>
    </location>
</feature>
<accession>L7F8S4</accession>
<feature type="transmembrane region" description="Helical" evidence="1">
    <location>
        <begin position="79"/>
        <end position="96"/>
    </location>
</feature>
<dbReference type="AlphaFoldDB" id="L7F8S4"/>
<comment type="caution">
    <text evidence="2">The sequence shown here is derived from an EMBL/GenBank/DDBJ whole genome shotgun (WGS) entry which is preliminary data.</text>
</comment>
<keyword evidence="3" id="KW-1185">Reference proteome</keyword>
<evidence type="ECO:0000256" key="1">
    <source>
        <dbReference type="SAM" id="Phobius"/>
    </source>
</evidence>
<feature type="transmembrane region" description="Helical" evidence="1">
    <location>
        <begin position="49"/>
        <end position="67"/>
    </location>
</feature>
<dbReference type="Proteomes" id="UP000010931">
    <property type="component" value="Unassembled WGS sequence"/>
</dbReference>
<dbReference type="PATRIC" id="fig|698760.3.peg.4151"/>
<keyword evidence="1" id="KW-1133">Transmembrane helix</keyword>
<gene>
    <name evidence="2" type="ORF">STRTUCAR8_06822</name>
</gene>
<proteinExistence type="predicted"/>
<keyword evidence="1" id="KW-0472">Membrane</keyword>
<name>L7F8S4_STRT8</name>